<reference evidence="1 2" key="1">
    <citation type="submission" date="2019-08" db="EMBL/GenBank/DDBJ databases">
        <title>Actinomadura sp. nov. CYP1-5 isolated from mountain soil.</title>
        <authorList>
            <person name="Songsumanus A."/>
            <person name="Kuncharoen N."/>
            <person name="Kudo T."/>
            <person name="Yuki M."/>
            <person name="Igarashi Y."/>
            <person name="Tanasupawat S."/>
        </authorList>
    </citation>
    <scope>NUCLEOTIDE SEQUENCE [LARGE SCALE GENOMIC DNA]</scope>
    <source>
        <strain evidence="1 2">JCM 14158</strain>
    </source>
</reference>
<evidence type="ECO:0000313" key="1">
    <source>
        <dbReference type="EMBL" id="TYB48993.1"/>
    </source>
</evidence>
<dbReference type="EMBL" id="VSFG01000001">
    <property type="protein sequence ID" value="TYB48993.1"/>
    <property type="molecule type" value="Genomic_DNA"/>
</dbReference>
<gene>
    <name evidence="1" type="ORF">FXF69_07560</name>
</gene>
<evidence type="ECO:0000313" key="2">
    <source>
        <dbReference type="Proteomes" id="UP000323380"/>
    </source>
</evidence>
<dbReference type="RefSeq" id="WP_067897277.1">
    <property type="nucleotide sequence ID" value="NZ_VSFG01000001.1"/>
</dbReference>
<sequence length="67" mass="7098">MKPTAAQPTSAETDTLALLLFTAWAARTGRAIPAGPVAELTPEEIIEFWVDDHLEAPYTGSANGEDA</sequence>
<organism evidence="1 2">
    <name type="scientific">Actinomadura chibensis</name>
    <dbReference type="NCBI Taxonomy" id="392828"/>
    <lineage>
        <taxon>Bacteria</taxon>
        <taxon>Bacillati</taxon>
        <taxon>Actinomycetota</taxon>
        <taxon>Actinomycetes</taxon>
        <taxon>Streptosporangiales</taxon>
        <taxon>Thermomonosporaceae</taxon>
        <taxon>Actinomadura</taxon>
    </lineage>
</organism>
<comment type="caution">
    <text evidence="1">The sequence shown here is derived from an EMBL/GenBank/DDBJ whole genome shotgun (WGS) entry which is preliminary data.</text>
</comment>
<keyword evidence="2" id="KW-1185">Reference proteome</keyword>
<dbReference type="AlphaFoldDB" id="A0A5D0NWD8"/>
<name>A0A5D0NWD8_9ACTN</name>
<dbReference type="Proteomes" id="UP000323380">
    <property type="component" value="Unassembled WGS sequence"/>
</dbReference>
<proteinExistence type="predicted"/>
<protein>
    <submittedName>
        <fullName evidence="1">Uncharacterized protein</fullName>
    </submittedName>
</protein>
<dbReference type="STRING" id="1220554.GCA_001552135_05439"/>
<accession>A0A5D0NWD8</accession>